<gene>
    <name evidence="2" type="ORF">FMM08_22300</name>
</gene>
<proteinExistence type="predicted"/>
<reference evidence="2 3" key="1">
    <citation type="submission" date="2019-07" db="EMBL/GenBank/DDBJ databases">
        <title>Quadrisphaera sp. strain DD2A genome sequencing and assembly.</title>
        <authorList>
            <person name="Kim I."/>
        </authorList>
    </citation>
    <scope>NUCLEOTIDE SEQUENCE [LARGE SCALE GENOMIC DNA]</scope>
    <source>
        <strain evidence="2 3">DD2A</strain>
    </source>
</reference>
<dbReference type="OrthoDB" id="5198614at2"/>
<dbReference type="RefSeq" id="WP_147928558.1">
    <property type="nucleotide sequence ID" value="NZ_VKAC01000021.1"/>
</dbReference>
<name>A0A5C8Z2Y3_9ACTN</name>
<dbReference type="EMBL" id="VKAC01000021">
    <property type="protein sequence ID" value="TXR51583.1"/>
    <property type="molecule type" value="Genomic_DNA"/>
</dbReference>
<dbReference type="Pfam" id="PF26137">
    <property type="entry name" value="Toxin_SdpC"/>
    <property type="match status" value="1"/>
</dbReference>
<keyword evidence="3" id="KW-1185">Reference proteome</keyword>
<comment type="caution">
    <text evidence="2">The sequence shown here is derived from an EMBL/GenBank/DDBJ whole genome shotgun (WGS) entry which is preliminary data.</text>
</comment>
<evidence type="ECO:0008006" key="4">
    <source>
        <dbReference type="Google" id="ProtNLM"/>
    </source>
</evidence>
<protein>
    <recommendedName>
        <fullName evidence="4">Antimicrobial peptide, SdpC family</fullName>
    </recommendedName>
</protein>
<evidence type="ECO:0000256" key="1">
    <source>
        <dbReference type="SAM" id="SignalP"/>
    </source>
</evidence>
<accession>A0A5C8Z2Y3</accession>
<sequence>MSMSKSMKLAAAVGASASLLVASANTALATAPTPDTPTTPPAIITSVSGYSDTNIALLLLTGSGPAAKSHPEVLQKLGWNSVQKKFTQAQANDFVTKFLAATPQFHSAVAVPVQSGDPYAVKGALLAISSELHDFVKPDDAAVSSLQASAAATSAKGSYKTRTNVVTNYQGAVNVAAVVNGGLYANVAVATEVAVAAAFVWLAAVVLTYKFDDSSLSAFDTDELTATVASDLKVS</sequence>
<keyword evidence="1" id="KW-0732">Signal</keyword>
<evidence type="ECO:0000313" key="2">
    <source>
        <dbReference type="EMBL" id="TXR51583.1"/>
    </source>
</evidence>
<organism evidence="2 3">
    <name type="scientific">Quadrisphaera setariae</name>
    <dbReference type="NCBI Taxonomy" id="2593304"/>
    <lineage>
        <taxon>Bacteria</taxon>
        <taxon>Bacillati</taxon>
        <taxon>Actinomycetota</taxon>
        <taxon>Actinomycetes</taxon>
        <taxon>Kineosporiales</taxon>
        <taxon>Kineosporiaceae</taxon>
        <taxon>Quadrisphaera</taxon>
    </lineage>
</organism>
<dbReference type="InterPro" id="IPR023888">
    <property type="entry name" value="SdpC-like"/>
</dbReference>
<dbReference type="AlphaFoldDB" id="A0A5C8Z2Y3"/>
<feature type="chain" id="PRO_5023006008" description="Antimicrobial peptide, SdpC family" evidence="1">
    <location>
        <begin position="30"/>
        <end position="235"/>
    </location>
</feature>
<evidence type="ECO:0000313" key="3">
    <source>
        <dbReference type="Proteomes" id="UP000321234"/>
    </source>
</evidence>
<dbReference type="Proteomes" id="UP000321234">
    <property type="component" value="Unassembled WGS sequence"/>
</dbReference>
<feature type="signal peptide" evidence="1">
    <location>
        <begin position="1"/>
        <end position="29"/>
    </location>
</feature>